<evidence type="ECO:0000256" key="4">
    <source>
        <dbReference type="ARBA" id="ARBA00025077"/>
    </source>
</evidence>
<keyword evidence="3 5" id="KW-0143">Chaperone</keyword>
<evidence type="ECO:0000256" key="2">
    <source>
        <dbReference type="ARBA" id="ARBA00011716"/>
    </source>
</evidence>
<comment type="subunit">
    <text evidence="2 5">Heterohexamer of two alpha and four beta subunits.</text>
</comment>
<dbReference type="GeneID" id="9132489"/>
<keyword evidence="5" id="KW-0963">Cytoplasm</keyword>
<dbReference type="NCBIfam" id="TIGR00293">
    <property type="entry name" value="prefoldin subunit alpha"/>
    <property type="match status" value="1"/>
</dbReference>
<dbReference type="Pfam" id="PF02996">
    <property type="entry name" value="Prefoldin"/>
    <property type="match status" value="1"/>
</dbReference>
<keyword evidence="7" id="KW-0175">Coiled coil</keyword>
<comment type="function">
    <text evidence="4 5">Molecular chaperone capable of stabilizing a range of proteins. Seems to fulfill an ATP-independent, HSP70-like function in archaeal de novo protein folding.</text>
</comment>
<evidence type="ECO:0000256" key="3">
    <source>
        <dbReference type="ARBA" id="ARBA00023186"/>
    </source>
</evidence>
<proteinExistence type="inferred from homology"/>
<dbReference type="Gene3D" id="1.10.287.370">
    <property type="match status" value="1"/>
</dbReference>
<reference evidence="8" key="1">
    <citation type="submission" date="2010-04" db="EMBL/GenBank/DDBJ databases">
        <title>Complete sequence of Methanocaldococcus infernus ME.</title>
        <authorList>
            <consortium name="US DOE Joint Genome Institute"/>
            <person name="Lucas S."/>
            <person name="Copeland A."/>
            <person name="Lapidus A."/>
            <person name="Cheng J.-F."/>
            <person name="Bruce D."/>
            <person name="Goodwin L."/>
            <person name="Pitluck S."/>
            <person name="Munk A.C."/>
            <person name="Detter J.C."/>
            <person name="Han C."/>
            <person name="Tapia R."/>
            <person name="Land M."/>
            <person name="Hauser L."/>
            <person name="Kyrpides N."/>
            <person name="Mikhailova N."/>
            <person name="Sieprawska-Lupa M."/>
            <person name="Whitman W.B."/>
            <person name="Woyke T."/>
        </authorList>
    </citation>
    <scope>NUCLEOTIDE SEQUENCE [LARGE SCALE GENOMIC DNA]</scope>
    <source>
        <strain evidence="8">ME</strain>
    </source>
</reference>
<dbReference type="RefSeq" id="WP_013100842.1">
    <property type="nucleotide sequence ID" value="NC_014122.1"/>
</dbReference>
<dbReference type="HAMAP" id="MF_00308">
    <property type="entry name" value="PfdA"/>
    <property type="match status" value="1"/>
</dbReference>
<dbReference type="STRING" id="573063.Metin_1449"/>
<dbReference type="GO" id="GO:0016272">
    <property type="term" value="C:prefoldin complex"/>
    <property type="evidence" value="ECO:0007669"/>
    <property type="project" value="UniProtKB-UniRule"/>
</dbReference>
<comment type="similarity">
    <text evidence="5">Belongs to the prefoldin alpha subunit family.</text>
</comment>
<dbReference type="SUPFAM" id="SSF46579">
    <property type="entry name" value="Prefoldin"/>
    <property type="match status" value="1"/>
</dbReference>
<dbReference type="InterPro" id="IPR004127">
    <property type="entry name" value="Prefoldin_subunit_alpha"/>
</dbReference>
<evidence type="ECO:0000256" key="6">
    <source>
        <dbReference type="NCBIfam" id="TIGR00293"/>
    </source>
</evidence>
<dbReference type="HOGENOM" id="CLU_091867_1_3_2"/>
<comment type="similarity">
    <text evidence="1">Belongs to the prefoldin subunit alpha family.</text>
</comment>
<dbReference type="CDD" id="cd23160">
    <property type="entry name" value="Prefoldin_alpha_GimC"/>
    <property type="match status" value="1"/>
</dbReference>
<dbReference type="EMBL" id="CP002009">
    <property type="protein sequence ID" value="ADG14097.1"/>
    <property type="molecule type" value="Genomic_DNA"/>
</dbReference>
<organism evidence="8 9">
    <name type="scientific">Methanocaldococcus infernus (strain DSM 11812 / JCM 15783 / ME)</name>
    <dbReference type="NCBI Taxonomy" id="573063"/>
    <lineage>
        <taxon>Archaea</taxon>
        <taxon>Methanobacteriati</taxon>
        <taxon>Methanobacteriota</taxon>
        <taxon>Methanomada group</taxon>
        <taxon>Methanococci</taxon>
        <taxon>Methanococcales</taxon>
        <taxon>Methanocaldococcaceae</taxon>
        <taxon>Methanocaldococcus</taxon>
    </lineage>
</organism>
<dbReference type="GO" id="GO:0051082">
    <property type="term" value="F:unfolded protein binding"/>
    <property type="evidence" value="ECO:0007669"/>
    <property type="project" value="UniProtKB-UniRule"/>
</dbReference>
<evidence type="ECO:0000256" key="7">
    <source>
        <dbReference type="SAM" id="Coils"/>
    </source>
</evidence>
<dbReference type="AlphaFoldDB" id="D5VU44"/>
<name>D5VU44_METIM</name>
<sequence>MDTIRAYVSQIEGLRAEITRLDSLVATLRQSLATLKSLKELGEGKVVLVPVGSIAQVEMKLEKMDKVVVSIGQNISAELEYEEALKYIENEIQKLLAFRLVLEQAIAELYAKIEELISKEKEEKEEEENEGGEEKKD</sequence>
<evidence type="ECO:0000256" key="5">
    <source>
        <dbReference type="HAMAP-Rule" id="MF_00308"/>
    </source>
</evidence>
<dbReference type="InterPro" id="IPR009053">
    <property type="entry name" value="Prefoldin"/>
</dbReference>
<accession>D5VU44</accession>
<dbReference type="GO" id="GO:0005737">
    <property type="term" value="C:cytoplasm"/>
    <property type="evidence" value="ECO:0007669"/>
    <property type="project" value="UniProtKB-SubCell"/>
</dbReference>
<protein>
    <recommendedName>
        <fullName evidence="5 6">Prefoldin subunit alpha</fullName>
    </recommendedName>
    <alternativeName>
        <fullName evidence="5">GimC subunit alpha</fullName>
    </alternativeName>
</protein>
<feature type="coiled-coil region" evidence="7">
    <location>
        <begin position="99"/>
        <end position="137"/>
    </location>
</feature>
<dbReference type="KEGG" id="mif:Metin_1449"/>
<dbReference type="Proteomes" id="UP000002061">
    <property type="component" value="Chromosome"/>
</dbReference>
<dbReference type="eggNOG" id="arCOG01341">
    <property type="taxonomic scope" value="Archaea"/>
</dbReference>
<dbReference type="GO" id="GO:0006457">
    <property type="term" value="P:protein folding"/>
    <property type="evidence" value="ECO:0007669"/>
    <property type="project" value="UniProtKB-UniRule"/>
</dbReference>
<keyword evidence="9" id="KW-1185">Reference proteome</keyword>
<dbReference type="InterPro" id="IPR011599">
    <property type="entry name" value="PFD_alpha_archaea"/>
</dbReference>
<dbReference type="OrthoDB" id="65854at2157"/>
<evidence type="ECO:0000313" key="8">
    <source>
        <dbReference type="EMBL" id="ADG14097.1"/>
    </source>
</evidence>
<comment type="subcellular location">
    <subcellularLocation>
        <location evidence="5">Cytoplasm</location>
    </subcellularLocation>
</comment>
<gene>
    <name evidence="5" type="primary">pfdA</name>
    <name evidence="8" type="ordered locus">Metin_1449</name>
</gene>
<evidence type="ECO:0000313" key="9">
    <source>
        <dbReference type="Proteomes" id="UP000002061"/>
    </source>
</evidence>
<evidence type="ECO:0000256" key="1">
    <source>
        <dbReference type="ARBA" id="ARBA00010048"/>
    </source>
</evidence>